<keyword evidence="7" id="KW-0325">Glycoprotein</keyword>
<evidence type="ECO:0000256" key="6">
    <source>
        <dbReference type="ARBA" id="ARBA00023157"/>
    </source>
</evidence>
<dbReference type="InterPro" id="IPR013783">
    <property type="entry name" value="Ig-like_fold"/>
</dbReference>
<feature type="signal peptide" evidence="9">
    <location>
        <begin position="1"/>
        <end position="24"/>
    </location>
</feature>
<evidence type="ECO:0000256" key="5">
    <source>
        <dbReference type="ARBA" id="ARBA00023136"/>
    </source>
</evidence>
<keyword evidence="3 9" id="KW-0732">Signal</keyword>
<evidence type="ECO:0000256" key="2">
    <source>
        <dbReference type="ARBA" id="ARBA00022475"/>
    </source>
</evidence>
<evidence type="ECO:0000259" key="10">
    <source>
        <dbReference type="SMART" id="SM00409"/>
    </source>
</evidence>
<reference evidence="11 12" key="1">
    <citation type="submission" date="2019-06" db="EMBL/GenBank/DDBJ databases">
        <title>A chromosome-scale genome assembly of the striped catfish, Pangasianodon hypophthalmus.</title>
        <authorList>
            <person name="Wen M."/>
            <person name="Zahm M."/>
            <person name="Roques C."/>
            <person name="Cabau C."/>
            <person name="Klopp C."/>
            <person name="Donnadieu C."/>
            <person name="Jouanno E."/>
            <person name="Avarre J.-C."/>
            <person name="Campet M."/>
            <person name="Ha T.T.T."/>
            <person name="Dugue R."/>
            <person name="Lampietro C."/>
            <person name="Louis A."/>
            <person name="Herpin A."/>
            <person name="Echchiki A."/>
            <person name="Berthelot C."/>
            <person name="Parey E."/>
            <person name="Roest-Crollius H."/>
            <person name="Braasch I."/>
            <person name="Postlethwait J."/>
            <person name="Bobe J."/>
            <person name="Montfort J."/>
            <person name="Bouchez O."/>
            <person name="Begum T."/>
            <person name="Schartl M."/>
            <person name="Guiguen Y."/>
        </authorList>
    </citation>
    <scope>NUCLEOTIDE SEQUENCE [LARGE SCALE GENOMIC DNA]</scope>
    <source>
        <strain evidence="11 12">Indonesia</strain>
        <tissue evidence="11">Blood</tissue>
    </source>
</reference>
<evidence type="ECO:0000256" key="3">
    <source>
        <dbReference type="ARBA" id="ARBA00022729"/>
    </source>
</evidence>
<feature type="transmembrane region" description="Helical" evidence="8">
    <location>
        <begin position="148"/>
        <end position="168"/>
    </location>
</feature>
<keyword evidence="4" id="KW-0391">Immunity</keyword>
<gene>
    <name evidence="11" type="ORF">PHYPO_G00239500</name>
</gene>
<dbReference type="AlphaFoldDB" id="A0A5N5NFQ0"/>
<keyword evidence="12" id="KW-1185">Reference proteome</keyword>
<dbReference type="SMART" id="SM00409">
    <property type="entry name" value="IG"/>
    <property type="match status" value="1"/>
</dbReference>
<dbReference type="InterPro" id="IPR013106">
    <property type="entry name" value="Ig_V-set"/>
</dbReference>
<name>A0A5N5NFQ0_PANHP</name>
<dbReference type="SUPFAM" id="SSF48726">
    <property type="entry name" value="Immunoglobulin"/>
    <property type="match status" value="1"/>
</dbReference>
<evidence type="ECO:0000256" key="4">
    <source>
        <dbReference type="ARBA" id="ARBA00022859"/>
    </source>
</evidence>
<dbReference type="Gene3D" id="2.60.40.10">
    <property type="entry name" value="Immunoglobulins"/>
    <property type="match status" value="1"/>
</dbReference>
<keyword evidence="6" id="KW-1015">Disulfide bond</keyword>
<dbReference type="Proteomes" id="UP000327468">
    <property type="component" value="Chromosome 9"/>
</dbReference>
<evidence type="ECO:0000256" key="7">
    <source>
        <dbReference type="ARBA" id="ARBA00023180"/>
    </source>
</evidence>
<evidence type="ECO:0000256" key="9">
    <source>
        <dbReference type="SAM" id="SignalP"/>
    </source>
</evidence>
<dbReference type="GO" id="GO:0005886">
    <property type="term" value="C:plasma membrane"/>
    <property type="evidence" value="ECO:0007669"/>
    <property type="project" value="UniProtKB-SubCell"/>
</dbReference>
<dbReference type="GO" id="GO:0009617">
    <property type="term" value="P:response to bacterium"/>
    <property type="evidence" value="ECO:0007669"/>
    <property type="project" value="TreeGrafter"/>
</dbReference>
<evidence type="ECO:0000313" key="12">
    <source>
        <dbReference type="Proteomes" id="UP000327468"/>
    </source>
</evidence>
<protein>
    <recommendedName>
        <fullName evidence="10">Immunoglobulin domain-containing protein</fullName>
    </recommendedName>
</protein>
<dbReference type="InterPro" id="IPR036179">
    <property type="entry name" value="Ig-like_dom_sf"/>
</dbReference>
<evidence type="ECO:0000256" key="8">
    <source>
        <dbReference type="SAM" id="Phobius"/>
    </source>
</evidence>
<feature type="chain" id="PRO_5024341750" description="Immunoglobulin domain-containing protein" evidence="9">
    <location>
        <begin position="25"/>
        <end position="230"/>
    </location>
</feature>
<sequence length="230" mass="25903">MARLLFIQLMIGVFTLSLLQITLADVISVHPGEKVTLRCNIPNYFNILWYRLKSEEVKLLIIAKKGKLDTHFSPSSPVDDSHFDVTEDGGLVIIGVRETDLGFYYCGGQNTSTHIQFGKPIRLNFTDNRNQEAVASSAYLDRYQVTNIILTCVCSISFLMNVFCICVFSSRVQGKLLSSHTCCSDTNTTYSDEKGMNLHYATFTHMREPADRNSSDLDRVIYTGIRHLPG</sequence>
<evidence type="ECO:0000313" key="11">
    <source>
        <dbReference type="EMBL" id="KAB5565296.1"/>
    </source>
</evidence>
<comment type="caution">
    <text evidence="11">The sequence shown here is derived from an EMBL/GenBank/DDBJ whole genome shotgun (WGS) entry which is preliminary data.</text>
</comment>
<dbReference type="EMBL" id="VFJC01000010">
    <property type="protein sequence ID" value="KAB5565296.1"/>
    <property type="molecule type" value="Genomic_DNA"/>
</dbReference>
<feature type="domain" description="Immunoglobulin" evidence="10">
    <location>
        <begin position="24"/>
        <end position="126"/>
    </location>
</feature>
<keyword evidence="8" id="KW-1133">Transmembrane helix</keyword>
<keyword evidence="2" id="KW-1003">Cell membrane</keyword>
<accession>A0A5N5NFQ0</accession>
<dbReference type="InterPro" id="IPR003599">
    <property type="entry name" value="Ig_sub"/>
</dbReference>
<comment type="subcellular location">
    <subcellularLocation>
        <location evidence="1">Cell membrane</location>
    </subcellularLocation>
</comment>
<dbReference type="InterPro" id="IPR052051">
    <property type="entry name" value="TCR_complex_component"/>
</dbReference>
<organism evidence="11 12">
    <name type="scientific">Pangasianodon hypophthalmus</name>
    <name type="common">Striped catfish</name>
    <name type="synonym">Helicophagus hypophthalmus</name>
    <dbReference type="NCBI Taxonomy" id="310915"/>
    <lineage>
        <taxon>Eukaryota</taxon>
        <taxon>Metazoa</taxon>
        <taxon>Chordata</taxon>
        <taxon>Craniata</taxon>
        <taxon>Vertebrata</taxon>
        <taxon>Euteleostomi</taxon>
        <taxon>Actinopterygii</taxon>
        <taxon>Neopterygii</taxon>
        <taxon>Teleostei</taxon>
        <taxon>Ostariophysi</taxon>
        <taxon>Siluriformes</taxon>
        <taxon>Pangasiidae</taxon>
        <taxon>Pangasianodon</taxon>
    </lineage>
</organism>
<evidence type="ECO:0000256" key="1">
    <source>
        <dbReference type="ARBA" id="ARBA00004236"/>
    </source>
</evidence>
<dbReference type="PANTHER" id="PTHR19433">
    <property type="entry name" value="T-CELL RECEPTOR ALPHA CHAIN V REGION-RELATED"/>
    <property type="match status" value="1"/>
</dbReference>
<dbReference type="GO" id="GO:0002376">
    <property type="term" value="P:immune system process"/>
    <property type="evidence" value="ECO:0007669"/>
    <property type="project" value="UniProtKB-KW"/>
</dbReference>
<dbReference type="Pfam" id="PF07686">
    <property type="entry name" value="V-set"/>
    <property type="match status" value="1"/>
</dbReference>
<dbReference type="PANTHER" id="PTHR19433:SF111">
    <property type="entry name" value="T CELL RECEPTOR ALPHA VARIABLE 4"/>
    <property type="match status" value="1"/>
</dbReference>
<proteinExistence type="predicted"/>
<keyword evidence="8" id="KW-0812">Transmembrane</keyword>
<keyword evidence="5 8" id="KW-0472">Membrane</keyword>